<keyword evidence="2 5" id="KW-0812">Transmembrane</keyword>
<feature type="transmembrane region" description="Helical" evidence="5">
    <location>
        <begin position="174"/>
        <end position="191"/>
    </location>
</feature>
<reference evidence="7 8" key="1">
    <citation type="submission" date="2020-08" db="EMBL/GenBank/DDBJ databases">
        <title>A Genomic Blueprint of the Chicken Gut Microbiome.</title>
        <authorList>
            <person name="Gilroy R."/>
            <person name="Ravi A."/>
            <person name="Getino M."/>
            <person name="Pursley I."/>
            <person name="Horton D.L."/>
            <person name="Alikhan N.-F."/>
            <person name="Baker D."/>
            <person name="Gharbi K."/>
            <person name="Hall N."/>
            <person name="Watson M."/>
            <person name="Adriaenssens E.M."/>
            <person name="Foster-Nyarko E."/>
            <person name="Jarju S."/>
            <person name="Secka A."/>
            <person name="Antonio M."/>
            <person name="Oren A."/>
            <person name="Chaudhuri R."/>
            <person name="La Ragione R.M."/>
            <person name="Hildebrand F."/>
            <person name="Pallen M.J."/>
        </authorList>
    </citation>
    <scope>NUCLEOTIDE SEQUENCE [LARGE SCALE GENOMIC DNA]</scope>
    <source>
        <strain evidence="7 8">Sa1BUA1</strain>
    </source>
</reference>
<organism evidence="7 8">
    <name type="scientific">Oceanitalea stevensii</name>
    <dbReference type="NCBI Taxonomy" id="2763072"/>
    <lineage>
        <taxon>Bacteria</taxon>
        <taxon>Bacillati</taxon>
        <taxon>Actinomycetota</taxon>
        <taxon>Actinomycetes</taxon>
        <taxon>Micrococcales</taxon>
        <taxon>Bogoriellaceae</taxon>
        <taxon>Georgenia</taxon>
    </lineage>
</organism>
<evidence type="ECO:0000256" key="1">
    <source>
        <dbReference type="ARBA" id="ARBA00004141"/>
    </source>
</evidence>
<comment type="subcellular location">
    <subcellularLocation>
        <location evidence="1">Membrane</location>
        <topology evidence="1">Multi-pass membrane protein</topology>
    </subcellularLocation>
</comment>
<comment type="caution">
    <text evidence="7">The sequence shown here is derived from an EMBL/GenBank/DDBJ whole genome shotgun (WGS) entry which is preliminary data.</text>
</comment>
<feature type="transmembrane region" description="Helical" evidence="5">
    <location>
        <begin position="30"/>
        <end position="48"/>
    </location>
</feature>
<feature type="domain" description="TM7S3/TM198-like" evidence="6">
    <location>
        <begin position="7"/>
        <end position="156"/>
    </location>
</feature>
<dbReference type="Pfam" id="PF13886">
    <property type="entry name" value="TM7S3_TM198"/>
    <property type="match status" value="1"/>
</dbReference>
<sequence length="211" mass="21499">MSEIITGVLAVLLGLLLCFRGSGALRILLAIWGAFIGFGVGAVAVTQLTDQEYLGTVAGWAGAIVGALVFAALAYLFYAVAVILGFGAMGFVLGQTVAAAVGADEPWVITTVGLVVGVVLALLAIATNLPELVLIIVSAFAGASITVAGVMVLLGMLDVESLVGAEVSLADHPAWYVGHLVLAVAGILGQLSRSRRRSPGTVRESWAAPSR</sequence>
<dbReference type="EMBL" id="JACSPO010000001">
    <property type="protein sequence ID" value="MBD8061038.1"/>
    <property type="molecule type" value="Genomic_DNA"/>
</dbReference>
<protein>
    <submittedName>
        <fullName evidence="7">DUF4203 domain-containing protein</fullName>
    </submittedName>
</protein>
<dbReference type="InterPro" id="IPR025256">
    <property type="entry name" value="TM7S3/TM198-like_dom"/>
</dbReference>
<evidence type="ECO:0000313" key="7">
    <source>
        <dbReference type="EMBL" id="MBD8061038.1"/>
    </source>
</evidence>
<evidence type="ECO:0000256" key="3">
    <source>
        <dbReference type="ARBA" id="ARBA00022989"/>
    </source>
</evidence>
<accession>A0ABR8YY88</accession>
<feature type="transmembrane region" description="Helical" evidence="5">
    <location>
        <begin position="107"/>
        <end position="125"/>
    </location>
</feature>
<keyword evidence="3 5" id="KW-1133">Transmembrane helix</keyword>
<keyword evidence="8" id="KW-1185">Reference proteome</keyword>
<feature type="transmembrane region" description="Helical" evidence="5">
    <location>
        <begin position="60"/>
        <end position="87"/>
    </location>
</feature>
<gene>
    <name evidence="7" type="ORF">H9624_01715</name>
</gene>
<dbReference type="RefSeq" id="WP_251838184.1">
    <property type="nucleotide sequence ID" value="NZ_JACSPO010000001.1"/>
</dbReference>
<evidence type="ECO:0000313" key="8">
    <source>
        <dbReference type="Proteomes" id="UP000661894"/>
    </source>
</evidence>
<feature type="transmembrane region" description="Helical" evidence="5">
    <location>
        <begin position="132"/>
        <end position="154"/>
    </location>
</feature>
<evidence type="ECO:0000256" key="4">
    <source>
        <dbReference type="ARBA" id="ARBA00023136"/>
    </source>
</evidence>
<evidence type="ECO:0000256" key="2">
    <source>
        <dbReference type="ARBA" id="ARBA00022692"/>
    </source>
</evidence>
<keyword evidence="4 5" id="KW-0472">Membrane</keyword>
<dbReference type="Proteomes" id="UP000661894">
    <property type="component" value="Unassembled WGS sequence"/>
</dbReference>
<name>A0ABR8YY88_9MICO</name>
<evidence type="ECO:0000259" key="6">
    <source>
        <dbReference type="Pfam" id="PF13886"/>
    </source>
</evidence>
<evidence type="ECO:0000256" key="5">
    <source>
        <dbReference type="SAM" id="Phobius"/>
    </source>
</evidence>
<proteinExistence type="predicted"/>